<sequence>MEAQTVDRDRPESRLDRRTFLAGTGAGALVALGVGGQAEAAGWAGSASRAAATAATARRATAPVDLVNPLTGALTTSPDTACGKTFPGADTPFGMVQLSPDTVSGGDNGSGYSADMTTIEGFSFLHLGGIGCYGDLGNLQVMPETGDLVTGRDAAKSPFRKETEVARAGYYAVDLDRYKVRTELTAARRAGMLRFTFQEAGTGRIKVDLARRVGFDGSHSVAQELRLADPYTVEGSMRADRSGGGWICGNGPEYTVYFSMRFQRPVGSLGTWDGDTVHRGAAQQSSASDSAGFFVEFPVRAGQRVLVKAGVSFTGVEGARRNLQDSLPGWDFDGAHAAARDAWAGALGRVAVRGGTDAQREIFYSALYHTMIDPRISGDADGASRFGEGPVRHDPFTQRTVFSGWDVFRGEFPLLTIIDEQTVSDQVNTLLALTDSGAVKGLARWELLGTDTDTMVGDPAVNIISEAYVKGVRGFDVDKAYAYCRDVALGPAEKSNRNDFENWTRLGYCVDTSLSKTLENAYADYALARFAEATGRHADARRLDGTSRNYRNVFSKDVGWFRGRNADGSWMGDQDGCVESNPDQQGWYVPHDVPGLIELLGGRDAFVSRLNGMFERTPPDEMMKWNDAYNHSNEPVHQMAFTFVHAGAPWLTQKWSRYVCEYAYATGPAGLAGNDDCGQMSAWYVLAASGFYPVAPASGVYALGSPLFDEAVFTTSRGTRFTVEARHNSAANMYIRSARLNGRVLNRAWITHEEIVSGGRLTLVMGSEPDKEWGSDPRQAPPSRTRPVPPAHPAHGGHRG</sequence>
<dbReference type="InterPro" id="IPR041371">
    <property type="entry name" value="GH92_N"/>
</dbReference>
<evidence type="ECO:0000313" key="5">
    <source>
        <dbReference type="Proteomes" id="UP001499884"/>
    </source>
</evidence>
<dbReference type="Pfam" id="PF17678">
    <property type="entry name" value="Glyco_hydro_92N"/>
    <property type="match status" value="1"/>
</dbReference>
<keyword evidence="4" id="KW-0378">Hydrolase</keyword>
<dbReference type="Gene3D" id="1.20.1050.60">
    <property type="entry name" value="alpha-1,2-mannosidase"/>
    <property type="match status" value="1"/>
</dbReference>
<feature type="domain" description="Glycosyl hydrolase family 92 N-terminal" evidence="3">
    <location>
        <begin position="66"/>
        <end position="312"/>
    </location>
</feature>
<dbReference type="InterPro" id="IPR012939">
    <property type="entry name" value="Glyco_hydro_92"/>
</dbReference>
<gene>
    <name evidence="4" type="ORF">GCM10023082_47330</name>
</gene>
<evidence type="ECO:0000259" key="2">
    <source>
        <dbReference type="Pfam" id="PF07971"/>
    </source>
</evidence>
<accession>A0ABP7FQJ8</accession>
<dbReference type="PROSITE" id="PS51318">
    <property type="entry name" value="TAT"/>
    <property type="match status" value="1"/>
</dbReference>
<dbReference type="Gene3D" id="2.70.98.10">
    <property type="match status" value="1"/>
</dbReference>
<comment type="caution">
    <text evidence="4">The sequence shown here is derived from an EMBL/GenBank/DDBJ whole genome shotgun (WGS) entry which is preliminary data.</text>
</comment>
<evidence type="ECO:0000256" key="1">
    <source>
        <dbReference type="SAM" id="MobiDB-lite"/>
    </source>
</evidence>
<reference evidence="5" key="1">
    <citation type="journal article" date="2019" name="Int. J. Syst. Evol. Microbiol.">
        <title>The Global Catalogue of Microorganisms (GCM) 10K type strain sequencing project: providing services to taxonomists for standard genome sequencing and annotation.</title>
        <authorList>
            <consortium name="The Broad Institute Genomics Platform"/>
            <consortium name="The Broad Institute Genome Sequencing Center for Infectious Disease"/>
            <person name="Wu L."/>
            <person name="Ma J."/>
        </authorList>
    </citation>
    <scope>NUCLEOTIDE SEQUENCE [LARGE SCALE GENOMIC DNA]</scope>
    <source>
        <strain evidence="5">JCM 30846</strain>
    </source>
</reference>
<feature type="region of interest" description="Disordered" evidence="1">
    <location>
        <begin position="766"/>
        <end position="800"/>
    </location>
</feature>
<dbReference type="Gene3D" id="1.20.1610.10">
    <property type="entry name" value="alpha-1,2-mannosidases domains"/>
    <property type="match status" value="1"/>
</dbReference>
<evidence type="ECO:0000313" key="4">
    <source>
        <dbReference type="EMBL" id="GAA3745191.1"/>
    </source>
</evidence>
<dbReference type="GO" id="GO:0016787">
    <property type="term" value="F:hydrolase activity"/>
    <property type="evidence" value="ECO:0007669"/>
    <property type="project" value="UniProtKB-KW"/>
</dbReference>
<feature type="domain" description="Glycosyl hydrolase family 92" evidence="2">
    <location>
        <begin position="318"/>
        <end position="767"/>
    </location>
</feature>
<organism evidence="4 5">
    <name type="scientific">Streptomyces tremellae</name>
    <dbReference type="NCBI Taxonomy" id="1124239"/>
    <lineage>
        <taxon>Bacteria</taxon>
        <taxon>Bacillati</taxon>
        <taxon>Actinomycetota</taxon>
        <taxon>Actinomycetes</taxon>
        <taxon>Kitasatosporales</taxon>
        <taxon>Streptomycetaceae</taxon>
        <taxon>Streptomyces</taxon>
    </lineage>
</organism>
<dbReference type="Proteomes" id="UP001499884">
    <property type="component" value="Unassembled WGS sequence"/>
</dbReference>
<dbReference type="Gene3D" id="3.30.2080.10">
    <property type="entry name" value="GH92 mannosidase domain"/>
    <property type="match status" value="1"/>
</dbReference>
<keyword evidence="5" id="KW-1185">Reference proteome</keyword>
<dbReference type="NCBIfam" id="TIGR01180">
    <property type="entry name" value="aman2_put"/>
    <property type="match status" value="1"/>
</dbReference>
<proteinExistence type="predicted"/>
<dbReference type="InterPro" id="IPR014718">
    <property type="entry name" value="GH-type_carb-bd"/>
</dbReference>
<dbReference type="PANTHER" id="PTHR12143">
    <property type="entry name" value="PEPTIDE N-GLYCANASE PNGASE -RELATED"/>
    <property type="match status" value="1"/>
</dbReference>
<dbReference type="InterPro" id="IPR050883">
    <property type="entry name" value="PNGase"/>
</dbReference>
<dbReference type="RefSeq" id="WP_345651055.1">
    <property type="nucleotide sequence ID" value="NZ_BAABEP010000040.1"/>
</dbReference>
<name>A0ABP7FQJ8_9ACTN</name>
<dbReference type="InterPro" id="IPR005887">
    <property type="entry name" value="GH92_a_mannosidase_put"/>
</dbReference>
<evidence type="ECO:0000259" key="3">
    <source>
        <dbReference type="Pfam" id="PF17678"/>
    </source>
</evidence>
<protein>
    <submittedName>
        <fullName evidence="4">GH92 family glycosyl hydrolase</fullName>
    </submittedName>
</protein>
<dbReference type="PANTHER" id="PTHR12143:SF39">
    <property type="entry name" value="SECRETED PROTEIN"/>
    <property type="match status" value="1"/>
</dbReference>
<dbReference type="InterPro" id="IPR008928">
    <property type="entry name" value="6-hairpin_glycosidase_sf"/>
</dbReference>
<dbReference type="InterPro" id="IPR006311">
    <property type="entry name" value="TAT_signal"/>
</dbReference>
<dbReference type="Pfam" id="PF07971">
    <property type="entry name" value="Glyco_hydro_92"/>
    <property type="match status" value="1"/>
</dbReference>
<dbReference type="EMBL" id="BAABEP010000040">
    <property type="protein sequence ID" value="GAA3745191.1"/>
    <property type="molecule type" value="Genomic_DNA"/>
</dbReference>
<dbReference type="SUPFAM" id="SSF48208">
    <property type="entry name" value="Six-hairpin glycosidases"/>
    <property type="match status" value="1"/>
</dbReference>